<evidence type="ECO:0000313" key="2">
    <source>
        <dbReference type="Proteomes" id="UP000237718"/>
    </source>
</evidence>
<gene>
    <name evidence="1" type="ORF">CLV89_1268</name>
</gene>
<comment type="caution">
    <text evidence="1">The sequence shown here is derived from an EMBL/GenBank/DDBJ whole genome shotgun (WGS) entry which is preliminary data.</text>
</comment>
<dbReference type="AlphaFoldDB" id="A0A2T1A5E3"/>
<protein>
    <submittedName>
        <fullName evidence="1">Uncharacterized protein DUF3768</fullName>
    </submittedName>
</protein>
<dbReference type="Proteomes" id="UP000237718">
    <property type="component" value="Unassembled WGS sequence"/>
</dbReference>
<dbReference type="OrthoDB" id="1495368at2"/>
<proteinExistence type="predicted"/>
<dbReference type="InterPro" id="IPR022243">
    <property type="entry name" value="DUF3768"/>
</dbReference>
<dbReference type="EMBL" id="PVUF01000026">
    <property type="protein sequence ID" value="PRZ43810.1"/>
    <property type="molecule type" value="Genomic_DNA"/>
</dbReference>
<evidence type="ECO:0000313" key="1">
    <source>
        <dbReference type="EMBL" id="PRZ43810.1"/>
    </source>
</evidence>
<reference evidence="1 2" key="1">
    <citation type="submission" date="2018-03" db="EMBL/GenBank/DDBJ databases">
        <title>Genomic Encyclopedia of Archaeal and Bacterial Type Strains, Phase II (KMG-II): from individual species to whole genera.</title>
        <authorList>
            <person name="Goeker M."/>
        </authorList>
    </citation>
    <scope>NUCLEOTIDE SEQUENCE [LARGE SCALE GENOMIC DNA]</scope>
    <source>
        <strain evidence="1 2">DSM 25328</strain>
    </source>
</reference>
<dbReference type="RefSeq" id="WP_106165535.1">
    <property type="nucleotide sequence ID" value="NZ_PVUF01000026.1"/>
</dbReference>
<accession>A0A2T1A5E3</accession>
<dbReference type="Pfam" id="PF12599">
    <property type="entry name" value="DUF3768"/>
    <property type="match status" value="1"/>
</dbReference>
<organism evidence="1 2">
    <name type="scientific">Tritonibacter scottomollicae</name>
    <name type="common">Epibacterium scottomollicae</name>
    <dbReference type="NCBI Taxonomy" id="483013"/>
    <lineage>
        <taxon>Bacteria</taxon>
        <taxon>Pseudomonadati</taxon>
        <taxon>Pseudomonadota</taxon>
        <taxon>Alphaproteobacteria</taxon>
        <taxon>Rhodobacterales</taxon>
        <taxon>Paracoccaceae</taxon>
        <taxon>Tritonibacter</taxon>
    </lineage>
</organism>
<sequence>MAEIQNIENTEAAIEAARTALIAEQNDLFRTSWAMDPSVPGQIVMTQGVAALSPEALNAIGVSVIAFDEFTEENDPYGTRDFGVIKVLNDGEEVPLYWKIDLYDTSYGYGSDDCADPTKTRRVLTLLLPSEY</sequence>
<name>A0A2T1A5E3_TRISK</name>